<evidence type="ECO:0000256" key="1">
    <source>
        <dbReference type="SAM" id="Phobius"/>
    </source>
</evidence>
<keyword evidence="1" id="KW-0472">Membrane</keyword>
<dbReference type="RefSeq" id="WP_210006204.1">
    <property type="nucleotide sequence ID" value="NZ_BSEO01000002.1"/>
</dbReference>
<keyword evidence="1" id="KW-0812">Transmembrane</keyword>
<feature type="transmembrane region" description="Helical" evidence="1">
    <location>
        <begin position="47"/>
        <end position="67"/>
    </location>
</feature>
<feature type="transmembrane region" description="Helical" evidence="1">
    <location>
        <begin position="106"/>
        <end position="127"/>
    </location>
</feature>
<reference evidence="3" key="2">
    <citation type="submission" date="2023-01" db="EMBL/GenBank/DDBJ databases">
        <authorList>
            <person name="Sun Q."/>
            <person name="Evtushenko L."/>
        </authorList>
    </citation>
    <scope>NUCLEOTIDE SEQUENCE</scope>
    <source>
        <strain evidence="3">VKM Ac-1447</strain>
    </source>
</reference>
<keyword evidence="4" id="KW-1185">Reference proteome</keyword>
<dbReference type="InterPro" id="IPR006976">
    <property type="entry name" value="VanZ-like"/>
</dbReference>
<gene>
    <name evidence="3" type="ORF">GCM10017586_12380</name>
</gene>
<dbReference type="Pfam" id="PF04892">
    <property type="entry name" value="VanZ"/>
    <property type="match status" value="1"/>
</dbReference>
<keyword evidence="1" id="KW-1133">Transmembrane helix</keyword>
<accession>A0A9W6HG73</accession>
<feature type="transmembrane region" description="Helical" evidence="1">
    <location>
        <begin position="79"/>
        <end position="100"/>
    </location>
</feature>
<feature type="transmembrane region" description="Helical" evidence="1">
    <location>
        <begin position="9"/>
        <end position="27"/>
    </location>
</feature>
<sequence>MTAAGSRTARLLLAVYIVVLAGIAFWPTPVDRDAGWLLQQVTAAVPWLTYPRIEFGANVLLFVPAGWCATRGWPRWHPFVVPAALAVSVGIELAQGLLLIERTSSVLDVVANTSGATLGWLLALPGIRRRSARGRTAARAR</sequence>
<organism evidence="3 4">
    <name type="scientific">Microbacterium imperiale</name>
    <dbReference type="NCBI Taxonomy" id="33884"/>
    <lineage>
        <taxon>Bacteria</taxon>
        <taxon>Bacillati</taxon>
        <taxon>Actinomycetota</taxon>
        <taxon>Actinomycetes</taxon>
        <taxon>Micrococcales</taxon>
        <taxon>Microbacteriaceae</taxon>
        <taxon>Microbacterium</taxon>
    </lineage>
</organism>
<dbReference type="AlphaFoldDB" id="A0A9W6HG73"/>
<name>A0A9W6HG73_9MICO</name>
<evidence type="ECO:0000313" key="4">
    <source>
        <dbReference type="Proteomes" id="UP001142317"/>
    </source>
</evidence>
<feature type="domain" description="VanZ-like" evidence="2">
    <location>
        <begin position="14"/>
        <end position="123"/>
    </location>
</feature>
<evidence type="ECO:0000259" key="2">
    <source>
        <dbReference type="Pfam" id="PF04892"/>
    </source>
</evidence>
<proteinExistence type="predicted"/>
<dbReference type="EMBL" id="BSEO01000002">
    <property type="protein sequence ID" value="GLJ79556.1"/>
    <property type="molecule type" value="Genomic_DNA"/>
</dbReference>
<dbReference type="Proteomes" id="UP001142317">
    <property type="component" value="Unassembled WGS sequence"/>
</dbReference>
<evidence type="ECO:0000313" key="3">
    <source>
        <dbReference type="EMBL" id="GLJ79556.1"/>
    </source>
</evidence>
<comment type="caution">
    <text evidence="3">The sequence shown here is derived from an EMBL/GenBank/DDBJ whole genome shotgun (WGS) entry which is preliminary data.</text>
</comment>
<reference evidence="3" key="1">
    <citation type="journal article" date="2014" name="Int. J. Syst. Evol. Microbiol.">
        <title>Complete genome sequence of Corynebacterium casei LMG S-19264T (=DSM 44701T), isolated from a smear-ripened cheese.</title>
        <authorList>
            <consortium name="US DOE Joint Genome Institute (JGI-PGF)"/>
            <person name="Walter F."/>
            <person name="Albersmeier A."/>
            <person name="Kalinowski J."/>
            <person name="Ruckert C."/>
        </authorList>
    </citation>
    <scope>NUCLEOTIDE SEQUENCE</scope>
    <source>
        <strain evidence="3">VKM Ac-1447</strain>
    </source>
</reference>
<protein>
    <recommendedName>
        <fullName evidence="2">VanZ-like domain-containing protein</fullName>
    </recommendedName>
</protein>